<comment type="caution">
    <text evidence="3">The sequence shown here is derived from an EMBL/GenBank/DDBJ whole genome shotgun (WGS) entry which is preliminary data.</text>
</comment>
<reference evidence="3 4" key="1">
    <citation type="journal article" date="2021" name="MBio">
        <title>A New Model Trypanosomatid, Novymonas esmeraldas: Genomic Perception of Its 'Candidatus Pandoraea novymonadis' Endosymbiont.</title>
        <authorList>
            <person name="Zakharova A."/>
            <person name="Saura A."/>
            <person name="Butenko A."/>
            <person name="Podesvova L."/>
            <person name="Warmusova S."/>
            <person name="Kostygov A.Y."/>
            <person name="Nenarokova A."/>
            <person name="Lukes J."/>
            <person name="Opperdoes F.R."/>
            <person name="Yurchenko V."/>
        </authorList>
    </citation>
    <scope>NUCLEOTIDE SEQUENCE [LARGE SCALE GENOMIC DNA]</scope>
    <source>
        <strain evidence="3 4">E262AT.01</strain>
    </source>
</reference>
<dbReference type="EMBL" id="JAECZO010000011">
    <property type="protein sequence ID" value="KAK7201116.1"/>
    <property type="molecule type" value="Genomic_DNA"/>
</dbReference>
<accession>A0AAW0F6U6</accession>
<feature type="region of interest" description="Disordered" evidence="1">
    <location>
        <begin position="744"/>
        <end position="862"/>
    </location>
</feature>
<name>A0AAW0F6U6_9TRYP</name>
<feature type="compositionally biased region" description="Basic and acidic residues" evidence="1">
    <location>
        <begin position="1194"/>
        <end position="1207"/>
    </location>
</feature>
<feature type="compositionally biased region" description="Low complexity" evidence="1">
    <location>
        <begin position="1169"/>
        <end position="1179"/>
    </location>
</feature>
<feature type="compositionally biased region" description="Basic and acidic residues" evidence="1">
    <location>
        <begin position="342"/>
        <end position="355"/>
    </location>
</feature>
<feature type="compositionally biased region" description="Polar residues" evidence="1">
    <location>
        <begin position="532"/>
        <end position="545"/>
    </location>
</feature>
<gene>
    <name evidence="3" type="ORF">NESM_000172300</name>
</gene>
<feature type="compositionally biased region" description="Polar residues" evidence="1">
    <location>
        <begin position="230"/>
        <end position="240"/>
    </location>
</feature>
<keyword evidence="4" id="KW-1185">Reference proteome</keyword>
<evidence type="ECO:0000256" key="1">
    <source>
        <dbReference type="SAM" id="MobiDB-lite"/>
    </source>
</evidence>
<keyword evidence="3" id="KW-0863">Zinc-finger</keyword>
<organism evidence="3 4">
    <name type="scientific">Novymonas esmeraldas</name>
    <dbReference type="NCBI Taxonomy" id="1808958"/>
    <lineage>
        <taxon>Eukaryota</taxon>
        <taxon>Discoba</taxon>
        <taxon>Euglenozoa</taxon>
        <taxon>Kinetoplastea</taxon>
        <taxon>Metakinetoplastina</taxon>
        <taxon>Trypanosomatida</taxon>
        <taxon>Trypanosomatidae</taxon>
        <taxon>Novymonas</taxon>
    </lineage>
</organism>
<feature type="compositionally biased region" description="Acidic residues" evidence="1">
    <location>
        <begin position="973"/>
        <end position="989"/>
    </location>
</feature>
<feature type="region of interest" description="Disordered" evidence="1">
    <location>
        <begin position="1120"/>
        <end position="1220"/>
    </location>
</feature>
<feature type="compositionally biased region" description="Low complexity" evidence="1">
    <location>
        <begin position="1120"/>
        <end position="1142"/>
    </location>
</feature>
<dbReference type="AlphaFoldDB" id="A0AAW0F6U6"/>
<dbReference type="Proteomes" id="UP001430356">
    <property type="component" value="Unassembled WGS sequence"/>
</dbReference>
<dbReference type="PROSITE" id="PS00028">
    <property type="entry name" value="ZINC_FINGER_C2H2_1"/>
    <property type="match status" value="1"/>
</dbReference>
<feature type="compositionally biased region" description="Polar residues" evidence="1">
    <location>
        <begin position="754"/>
        <end position="767"/>
    </location>
</feature>
<dbReference type="InterPro" id="IPR013087">
    <property type="entry name" value="Znf_C2H2_type"/>
</dbReference>
<sequence length="1237" mass="129573">MPFSFRLSDPPCDVAFVSLVDGEALYNSDSARTREVKEATIRQMGWHRVELSQDWFLSRQARETCTQVMTAMQCTIQYLRYCGKREEKRAQSTAVHLRRCEEERAAAFEELIELRETVALYKQQLREAGLGRHRARSPATCASPAARGATDHALGGGTAAAQLLQCSFCANVYPTTHALESHFRKRHKRSEGYAAMAAASAAVAAEQQRHLEAARPQSAGASHEPVSQLPFPSTLPNPASDTRGDRSLREEVCELRLAVARMMEQQADLYRGLSPACAAAVPVMAREADVAAGFGARSGALPGVPQRARHYPEEDAILRIQRSLVDAGVELRQLQRVVDGEYDNHGRGADDHDAGDSSYRLPPRRGGGDELPPPPPLLPQEQSTAATAPLDSRGAPRLNPQVFLRSSSRTDSSDGGGAAPRRGSAAESLVVVSPITPPAAVASRRYQTSSSQEDTTSAGAARSVPVVPLIAGTTAGFSAALGTRRDAHDKTRSADDAGVRADASRATAHGCSYSTPSGSDRHSAARSGRHGSLTQATAPLASSPNDSHRTGSLDGGEDGGGSTGDRSPVFLRSTTTGTGARGAPFMAAAAAAREVAPPTSSSRSQSLWMESAAPASRAAGGGVVADAVSANRYRAAPSEEASSWTSGRHRRSPAMGTDVPAQLNVFPTFARGDATPSPILTAADMTANSHGGAAAAGAAAGTLHRRSSLDSWETTPSRGTRRRSSAATQVAVVGGGPGVTVVDAVRGEAERRTSPTQREGTPPTTRLTPVPMLNIPGAGTSPVSVVRDADRPQRSTSPFLGRSVLRSAAEAQRKAAAVPAPGDRSSDGDLSESPPSRPHAPIARAPEQVQHRTAAERAAERTVPAAARLPALKVIPDVRLVPQLPSESGELSAPRSVTRERARVEEEEEEEGRSSSSTTVASLPPVLSMDNSYQIHSPKHRRRRSDGDVGPAAAEAEGTCSYSVEVPPLGSLDGDDEDSDEDDGDEEDLTDRGSPLSVALKGPSDVTRHSRLAASHDTAVEDVVDDMPLHGVSRHAGQGTVHASRLLPFREAMVSPVHHRGGSDVAAAGERTPSEAGPPSASSSSGDYSYYTYSYSDDEAEAHAAVHAAAAAADTAAVASVPPPTSSAAHAAESAVSATATARQRGSVARQEGEPRKRSHRGGGGSGDAPAATSVAEAEAPPPPRAQAGATEVVDARRGDAAAETRRRSALHSAPAPQQVMMKTKDLFTKIFKKKKK</sequence>
<feature type="region of interest" description="Disordered" evidence="1">
    <location>
        <begin position="482"/>
        <end position="581"/>
    </location>
</feature>
<feature type="compositionally biased region" description="Low complexity" evidence="1">
    <location>
        <begin position="419"/>
        <end position="428"/>
    </location>
</feature>
<feature type="region of interest" description="Disordered" evidence="1">
    <location>
        <begin position="696"/>
        <end position="727"/>
    </location>
</feature>
<feature type="compositionally biased region" description="Basic and acidic residues" evidence="1">
    <location>
        <begin position="483"/>
        <end position="503"/>
    </location>
</feature>
<keyword evidence="3" id="KW-0862">Zinc</keyword>
<evidence type="ECO:0000259" key="2">
    <source>
        <dbReference type="PROSITE" id="PS00028"/>
    </source>
</evidence>
<proteinExistence type="predicted"/>
<feature type="compositionally biased region" description="Basic and acidic residues" evidence="1">
    <location>
        <begin position="849"/>
        <end position="860"/>
    </location>
</feature>
<feature type="compositionally biased region" description="Low complexity" evidence="1">
    <location>
        <begin position="1074"/>
        <end position="1087"/>
    </location>
</feature>
<evidence type="ECO:0000313" key="3">
    <source>
        <dbReference type="EMBL" id="KAK7201116.1"/>
    </source>
</evidence>
<feature type="region of interest" description="Disordered" evidence="1">
    <location>
        <begin position="207"/>
        <end position="246"/>
    </location>
</feature>
<feature type="domain" description="C2H2-type" evidence="2">
    <location>
        <begin position="166"/>
        <end position="187"/>
    </location>
</feature>
<dbReference type="GO" id="GO:0008270">
    <property type="term" value="F:zinc ion binding"/>
    <property type="evidence" value="ECO:0007669"/>
    <property type="project" value="UniProtKB-KW"/>
</dbReference>
<keyword evidence="3" id="KW-0479">Metal-binding</keyword>
<feature type="region of interest" description="Disordered" evidence="1">
    <location>
        <begin position="1057"/>
        <end position="1087"/>
    </location>
</feature>
<protein>
    <submittedName>
        <fullName evidence="3">Zinc-finger protein</fullName>
    </submittedName>
</protein>
<feature type="region of interest" description="Disordered" evidence="1">
    <location>
        <begin position="342"/>
        <end position="431"/>
    </location>
</feature>
<feature type="region of interest" description="Disordered" evidence="1">
    <location>
        <begin position="639"/>
        <end position="658"/>
    </location>
</feature>
<evidence type="ECO:0000313" key="4">
    <source>
        <dbReference type="Proteomes" id="UP001430356"/>
    </source>
</evidence>
<feature type="region of interest" description="Disordered" evidence="1">
    <location>
        <begin position="885"/>
        <end position="1014"/>
    </location>
</feature>
<feature type="compositionally biased region" description="Low complexity" evidence="1">
    <location>
        <begin position="808"/>
        <end position="820"/>
    </location>
</feature>